<name>A0A9W7FLQ3_9STRA</name>
<evidence type="ECO:0000256" key="2">
    <source>
        <dbReference type="SAM" id="Phobius"/>
    </source>
</evidence>
<dbReference type="EMBL" id="BRXW01000214">
    <property type="protein sequence ID" value="GMI14487.1"/>
    <property type="molecule type" value="Genomic_DNA"/>
</dbReference>
<feature type="transmembrane region" description="Helical" evidence="2">
    <location>
        <begin position="1180"/>
        <end position="1199"/>
    </location>
</feature>
<evidence type="ECO:0000256" key="1">
    <source>
        <dbReference type="SAM" id="MobiDB-lite"/>
    </source>
</evidence>
<keyword evidence="2" id="KW-0472">Membrane</keyword>
<evidence type="ECO:0000313" key="4">
    <source>
        <dbReference type="Proteomes" id="UP001165122"/>
    </source>
</evidence>
<keyword evidence="2" id="KW-1133">Transmembrane helix</keyword>
<evidence type="ECO:0000313" key="3">
    <source>
        <dbReference type="EMBL" id="GMI14487.1"/>
    </source>
</evidence>
<dbReference type="CDD" id="cd00177">
    <property type="entry name" value="START"/>
    <property type="match status" value="1"/>
</dbReference>
<dbReference type="InterPro" id="IPR051213">
    <property type="entry name" value="START_lipid_transfer"/>
</dbReference>
<dbReference type="PANTHER" id="PTHR19308">
    <property type="entry name" value="PHOSPHATIDYLCHOLINE TRANSFER PROTEIN"/>
    <property type="match status" value="1"/>
</dbReference>
<gene>
    <name evidence="3" type="ORF">TrLO_g4880</name>
</gene>
<sequence>MTRLPTIPRSQSGNSRTHCTDRTEHFTNDCTFTINIHESLHDFKNKLMGFDKMERRSGIQIESIEKIGDEETIVKWVVEGTKSCEFYLRSKIITPTQPASPDSPIKIAIESTELLTNHGFKSPSTSNRTVLAKIRDGLITLTPSPYSTTTFTFTFSLSVSSKTLKAKQLPTTLSSLFYDSFKNEDLIDSRMKIAFVKGISSAKKLSSKEDSMIKSNIERIKELSKAKRIPGTVNDTVEKYLHRDSAKNGAAWGMTIARIDCSGETLMSEVLMLDTFAKKRGGRGERKIWRELDGSRSMQFSSTVKLPGGFKERLIELWVTWDVLTDPQGCKTYVTANSPMLEYSGPTHHKFPNSEKMVLADCRGFDIIKPLSENTCVWTRVQQVDLKISVLPKSFFDIVARHELGYSNEVQEKYRRNEAVVDRERLDALAEKMRLRRNQPLLPDQKPVFERCMELFGDGSKDKSSYGWKSLESNSKEVVMSLKFFPPKEGERTIVTGKAIGVVDCSAEEAAAWVMDYCSNERMGIHREQGHPARVKVRGEDFDRENEATYATVKQHPYPLNSREVVARLIWKSEEGRVWVPFDARPRTVKVDYGVKLKQVRGYSKGMWLLENIPSKGAAQCRVTLVQLLDAGGWVPAFVVNAQTKRSVLKPVQQIIARFRQDELVDSFSMKERAEEMRRIWADEVYTAEELSLIERMKEKFEFENNKPWKKLKSSDTFMKMEWINEEGGSSVIGRASTTVDATIFECSSWEFDKMARHYMKSDYDEGSCIGRSIVKLNGHCDLCYYAIELGRGFSPREWLAKRVWKFMNKNVLFVGYEDVYDERFPIGGTNKNCVRGSSFAFLKYERLFEVDDIPQTKVTYCQQADLKGSIPKFVMNNKMQCTLKYLSTMRKKFDQSMDVDARHRSEVVKKIKDKMYSKKELGEEVVRKFEELFDMKCGERPSRSLGMTDNLVHADIMGSHAQGKATVKLECLTEAEARQIGKNFVPALMTEQLAQAGIYEWKATNRAVKELMAEYDWFEPMGLVIGKGIVKTAAWGLMARVFLGALLSMSDLATDLLVLREFWEGGEEMRVYRNLAAGSLIISVFLQFLLALVQNLKRPIGSILKEVFIAAVGLKPPWDAFRVASGYEQNNKALLDPITELTMGKGIEMFTESIPSILIQLSAIVSKIENGTEVNLTSIISLAISLMTTGFVSATLSYDMDTDPRRRSFNPEFYGYVPDSGKKRASLLFALMNLSACQVLLKSMLVVALEQISMSYGLIYIFADMMVYLTQKVLRRDYTFWVPVTGVMGVLVSFLFRVIAKFIADFTGCVHFRHPYEVGGLYFSLNFLSPLMGMTVLLVLQDAGDFGFKAFEKDTTLTYMKTATIIAGSVLILMAGLFFLMMDKSYRPTYFSTETGWQMTRRMFMEGNDAMKAEVFDTNTLHWEPIRAHVEDWVRNGWHEWKDHRPDWFTDHWITLVPLEMIPEEEAIDIDTDGNVGGGGERRQLLATAVEEMLFRVGQGGSKKRHSIVVMPVNGLKKAKTVDVSEFKKTLNRRGSFIY</sequence>
<feature type="transmembrane region" description="Helical" evidence="2">
    <location>
        <begin position="1321"/>
        <end position="1342"/>
    </location>
</feature>
<feature type="region of interest" description="Disordered" evidence="1">
    <location>
        <begin position="1"/>
        <end position="22"/>
    </location>
</feature>
<feature type="transmembrane region" description="Helical" evidence="2">
    <location>
        <begin position="1072"/>
        <end position="1094"/>
    </location>
</feature>
<organism evidence="3 4">
    <name type="scientific">Triparma laevis f. longispina</name>
    <dbReference type="NCBI Taxonomy" id="1714387"/>
    <lineage>
        <taxon>Eukaryota</taxon>
        <taxon>Sar</taxon>
        <taxon>Stramenopiles</taxon>
        <taxon>Ochrophyta</taxon>
        <taxon>Bolidophyceae</taxon>
        <taxon>Parmales</taxon>
        <taxon>Triparmaceae</taxon>
        <taxon>Triparma</taxon>
    </lineage>
</organism>
<dbReference type="InterPro" id="IPR023393">
    <property type="entry name" value="START-like_dom_sf"/>
</dbReference>
<dbReference type="Gene3D" id="3.30.530.20">
    <property type="match status" value="2"/>
</dbReference>
<proteinExistence type="predicted"/>
<feature type="compositionally biased region" description="Polar residues" evidence="1">
    <location>
        <begin position="8"/>
        <end position="17"/>
    </location>
</feature>
<protein>
    <submittedName>
        <fullName evidence="3">Uncharacterized protein</fullName>
    </submittedName>
</protein>
<keyword evidence="2" id="KW-0812">Transmembrane</keyword>
<dbReference type="PANTHER" id="PTHR19308:SF14">
    <property type="entry name" value="START DOMAIN-CONTAINING PROTEIN"/>
    <property type="match status" value="1"/>
</dbReference>
<dbReference type="SUPFAM" id="SSF55961">
    <property type="entry name" value="Bet v1-like"/>
    <property type="match status" value="2"/>
</dbReference>
<dbReference type="Proteomes" id="UP001165122">
    <property type="component" value="Unassembled WGS sequence"/>
</dbReference>
<feature type="transmembrane region" description="Helical" evidence="2">
    <location>
        <begin position="1363"/>
        <end position="1383"/>
    </location>
</feature>
<comment type="caution">
    <text evidence="3">The sequence shown here is derived from an EMBL/GenBank/DDBJ whole genome shotgun (WGS) entry which is preliminary data.</text>
</comment>
<feature type="transmembrane region" description="Helical" evidence="2">
    <location>
        <begin position="1038"/>
        <end position="1060"/>
    </location>
</feature>
<keyword evidence="4" id="KW-1185">Reference proteome</keyword>
<reference evidence="4" key="1">
    <citation type="journal article" date="2023" name="Commun. Biol.">
        <title>Genome analysis of Parmales, the sister group of diatoms, reveals the evolutionary specialization of diatoms from phago-mixotrophs to photoautotrophs.</title>
        <authorList>
            <person name="Ban H."/>
            <person name="Sato S."/>
            <person name="Yoshikawa S."/>
            <person name="Yamada K."/>
            <person name="Nakamura Y."/>
            <person name="Ichinomiya M."/>
            <person name="Sato N."/>
            <person name="Blanc-Mathieu R."/>
            <person name="Endo H."/>
            <person name="Kuwata A."/>
            <person name="Ogata H."/>
        </authorList>
    </citation>
    <scope>NUCLEOTIDE SEQUENCE [LARGE SCALE GENOMIC DNA]</scope>
    <source>
        <strain evidence="4">NIES 3700</strain>
    </source>
</reference>
<accession>A0A9W7FLQ3</accession>
<feature type="transmembrane region" description="Helical" evidence="2">
    <location>
        <begin position="1279"/>
        <end position="1301"/>
    </location>
</feature>
<dbReference type="OrthoDB" id="10646292at2759"/>